<evidence type="ECO:0000313" key="3">
    <source>
        <dbReference type="EMBL" id="KAK1741718.1"/>
    </source>
</evidence>
<feature type="region of interest" description="Disordered" evidence="1">
    <location>
        <begin position="199"/>
        <end position="232"/>
    </location>
</feature>
<accession>A0AAD9DDJ4</accession>
<dbReference type="InterPro" id="IPR005607">
    <property type="entry name" value="BSD_dom"/>
</dbReference>
<dbReference type="Proteomes" id="UP001224775">
    <property type="component" value="Unassembled WGS sequence"/>
</dbReference>
<dbReference type="PROSITE" id="PS50858">
    <property type="entry name" value="BSD"/>
    <property type="match status" value="1"/>
</dbReference>
<evidence type="ECO:0000313" key="4">
    <source>
        <dbReference type="Proteomes" id="UP001224775"/>
    </source>
</evidence>
<gene>
    <name evidence="3" type="ORF">QTG54_007291</name>
</gene>
<feature type="compositionally biased region" description="Low complexity" evidence="1">
    <location>
        <begin position="135"/>
        <end position="156"/>
    </location>
</feature>
<dbReference type="SUPFAM" id="SSF140383">
    <property type="entry name" value="BSD domain-like"/>
    <property type="match status" value="1"/>
</dbReference>
<feature type="compositionally biased region" description="Low complexity" evidence="1">
    <location>
        <begin position="215"/>
        <end position="229"/>
    </location>
</feature>
<organism evidence="3 4">
    <name type="scientific">Skeletonema marinoi</name>
    <dbReference type="NCBI Taxonomy" id="267567"/>
    <lineage>
        <taxon>Eukaryota</taxon>
        <taxon>Sar</taxon>
        <taxon>Stramenopiles</taxon>
        <taxon>Ochrophyta</taxon>
        <taxon>Bacillariophyta</taxon>
        <taxon>Coscinodiscophyceae</taxon>
        <taxon>Thalassiosirophycidae</taxon>
        <taxon>Thalassiosirales</taxon>
        <taxon>Skeletonemataceae</taxon>
        <taxon>Skeletonema</taxon>
        <taxon>Skeletonema marinoi-dohrnii complex</taxon>
    </lineage>
</organism>
<feature type="domain" description="BSD" evidence="2">
    <location>
        <begin position="46"/>
        <end position="98"/>
    </location>
</feature>
<evidence type="ECO:0000259" key="2">
    <source>
        <dbReference type="PROSITE" id="PS50858"/>
    </source>
</evidence>
<dbReference type="Pfam" id="PF03909">
    <property type="entry name" value="BSD"/>
    <property type="match status" value="1"/>
</dbReference>
<dbReference type="Gene3D" id="1.10.3970.10">
    <property type="entry name" value="BSD domain"/>
    <property type="match status" value="1"/>
</dbReference>
<reference evidence="3" key="1">
    <citation type="submission" date="2023-06" db="EMBL/GenBank/DDBJ databases">
        <title>Survivors Of The Sea: Transcriptome response of Skeletonema marinoi to long-term dormancy.</title>
        <authorList>
            <person name="Pinder M.I.M."/>
            <person name="Kourtchenko O."/>
            <person name="Robertson E.K."/>
            <person name="Larsson T."/>
            <person name="Maumus F."/>
            <person name="Osuna-Cruz C.M."/>
            <person name="Vancaester E."/>
            <person name="Stenow R."/>
            <person name="Vandepoele K."/>
            <person name="Ploug H."/>
            <person name="Bruchert V."/>
            <person name="Godhe A."/>
            <person name="Topel M."/>
        </authorList>
    </citation>
    <scope>NUCLEOTIDE SEQUENCE</scope>
    <source>
        <strain evidence="3">R05AC</strain>
    </source>
</reference>
<feature type="region of interest" description="Disordered" evidence="1">
    <location>
        <begin position="128"/>
        <end position="161"/>
    </location>
</feature>
<dbReference type="EMBL" id="JATAAI010000012">
    <property type="protein sequence ID" value="KAK1741718.1"/>
    <property type="molecule type" value="Genomic_DNA"/>
</dbReference>
<dbReference type="AlphaFoldDB" id="A0AAD9DDJ4"/>
<name>A0AAD9DDJ4_9STRA</name>
<proteinExistence type="predicted"/>
<evidence type="ECO:0000256" key="1">
    <source>
        <dbReference type="SAM" id="MobiDB-lite"/>
    </source>
</evidence>
<protein>
    <recommendedName>
        <fullName evidence="2">BSD domain-containing protein</fullName>
    </recommendedName>
</protein>
<comment type="caution">
    <text evidence="3">The sequence shown here is derived from an EMBL/GenBank/DDBJ whole genome shotgun (WGS) entry which is preliminary data.</text>
</comment>
<keyword evidence="4" id="KW-1185">Reference proteome</keyword>
<dbReference type="SMART" id="SM00751">
    <property type="entry name" value="BSD"/>
    <property type="match status" value="1"/>
</dbReference>
<dbReference type="InterPro" id="IPR035925">
    <property type="entry name" value="BSD_dom_sf"/>
</dbReference>
<sequence>MGQSPSTAKLPEEWKSLLPNIKRDDIIRSAKRVTISSGEDRTIYLDDEEFDLDDRVPVALAILRDFPHIKDVRFKLVPGRMTEEQFWGSLFGYLQETVEADRVVENVVGKLDMDMAELQIETKISQSSFDDDEAAAATAESLSSEVNDNHNNSSDHSTQDMPPFYVEEFRAQEEHIHRLQRSLREANHKIRKLGLELHKERKKRHSEGVERESNTTENGGTTNTSDNTTLQHRDSIGSCPRCNSIISPSKQLHKGEWILHDDCREFLKLDDHLKENLRKEKEKRINEVLTQMKFILDTDDLKDSYGKWSCCESEEYSAEGCS</sequence>